<evidence type="ECO:0000313" key="4">
    <source>
        <dbReference type="Proteomes" id="UP000293995"/>
    </source>
</evidence>
<dbReference type="Gene3D" id="3.30.2090.10">
    <property type="entry name" value="Multidrug efflux transporter AcrB TolC docking domain, DN and DC subdomains"/>
    <property type="match status" value="2"/>
</dbReference>
<dbReference type="GO" id="GO:0042910">
    <property type="term" value="F:xenobiotic transmembrane transporter activity"/>
    <property type="evidence" value="ECO:0007669"/>
    <property type="project" value="TreeGrafter"/>
</dbReference>
<dbReference type="Gene3D" id="3.30.70.1430">
    <property type="entry name" value="Multidrug efflux transporter AcrB pore domain"/>
    <property type="match status" value="2"/>
</dbReference>
<dbReference type="Gene3D" id="3.30.70.1320">
    <property type="entry name" value="Multidrug efflux transporter AcrB pore domain like"/>
    <property type="match status" value="1"/>
</dbReference>
<sequence length="1051" mass="108842">MFRLARFSLGNRTLVALITLLIAGFGVFSMTQLRQELIPSIELPQTTVVTVVPGASPQVVDEQVSVPVTQAVADLDGVEQVVATSSSGMSMVSIAYAYGTDADDFRATVEQALSGIQSKLPGDAEPNLVAGSTSDIPVIFMTASSADDDVAALSAKLSDTVVPKLEGIDGVRAAAVSGGAVQRVVITPDDAKLAKNGITSQALTQVLQANGITLPVGSVTEDGQLLPVQGGTAVTSVDDIKKLPVASQTQPGTVLTVGAVADVSLVTEAPTSITRMNGEQALSISITASDGGDVVAISHAVNDAISELADDLPSVDLTVVFDQAPFIEESILHLATEGLLGLLFAIVVILIFLLSLRSTIVTAISIPLSVLVTFIGLNLGGYSLNMLTLGALTIAIGRVVDDSIVVIENIKRHLSYGEAKVQAILTAVREVAGAITSSTLTTVAVFLPIAFVGGTVGELFNPFALTVTIAMLSSLLVALTIAPVLSYWFLRAPKAGGDVEAIRAAAEEKEHRSWLQRGYRPILRGTQRHPVITLVSSALLLVITVSLIPLMKVDFLGNTGQNMVMVTQTFPSGSDLDTISDGARDVEDTLLDVDGVEDVMLMAGTSGGSGDFSALLGGGGGTATFIVNTDPKADQAALQTDVRAQLAKIDGPGEVSLSDAASAGGFGGTVDVEVHAANEADLADAADGVFAALKDTPDAADVSSDLAPAQPSVQITVDRKTALEHGFTEIQLVSMVGGVLSPQSIGTVRIDGEDYRVFVDAADIPTTVDQLSDLKIPTAAGLVPLTDVADVKTVTGPTSLTRQDGDLVATISITPAEGELGAVTTAVQERLDDLDLPDGVSADIGGLAQTQQESFAQLGIAMLVAIAIVFLLLVATFRSLAQPLILLVSIPFAATGAIAMLLVTGHPLGISALIGMLMLIGIVVTNAIVLIDLVNQYRRQGQSVRDAVFNGARQRMRPILMTALATIFALLPMALGVTGSSGFISQDLAIVVIGGLISSTALTLILVPVLYQLFERGREKRAEKKDATARPSAADDTDATEAPATRRQARA</sequence>
<feature type="transmembrane region" description="Helical" evidence="2">
    <location>
        <begin position="988"/>
        <end position="1011"/>
    </location>
</feature>
<dbReference type="OrthoDB" id="3306666at2"/>
<evidence type="ECO:0000256" key="2">
    <source>
        <dbReference type="SAM" id="Phobius"/>
    </source>
</evidence>
<dbReference type="InterPro" id="IPR001036">
    <property type="entry name" value="Acrflvin-R"/>
</dbReference>
<gene>
    <name evidence="3" type="ORF">ET475_14735</name>
</gene>
<feature type="transmembrane region" description="Helical" evidence="2">
    <location>
        <begin position="956"/>
        <end position="976"/>
    </location>
</feature>
<dbReference type="SUPFAM" id="SSF82693">
    <property type="entry name" value="Multidrug efflux transporter AcrB pore domain, PN1, PN2, PC1 and PC2 subdomains"/>
    <property type="match status" value="3"/>
</dbReference>
<organism evidence="3 4">
    <name type="scientific">Microbacterium protaetiae</name>
    <dbReference type="NCBI Taxonomy" id="2509458"/>
    <lineage>
        <taxon>Bacteria</taxon>
        <taxon>Bacillati</taxon>
        <taxon>Actinomycetota</taxon>
        <taxon>Actinomycetes</taxon>
        <taxon>Micrococcales</taxon>
        <taxon>Microbacteriaceae</taxon>
        <taxon>Microbacterium</taxon>
    </lineage>
</organism>
<evidence type="ECO:0000256" key="1">
    <source>
        <dbReference type="SAM" id="MobiDB-lite"/>
    </source>
</evidence>
<dbReference type="PANTHER" id="PTHR32063">
    <property type="match status" value="1"/>
</dbReference>
<keyword evidence="2" id="KW-1133">Transmembrane helix</keyword>
<dbReference type="GO" id="GO:0005886">
    <property type="term" value="C:plasma membrane"/>
    <property type="evidence" value="ECO:0007669"/>
    <property type="project" value="TreeGrafter"/>
</dbReference>
<dbReference type="KEGG" id="mprt:ET475_14735"/>
<accession>A0A4P6EFG6</accession>
<feature type="transmembrane region" description="Helical" evidence="2">
    <location>
        <begin position="531"/>
        <end position="551"/>
    </location>
</feature>
<feature type="transmembrane region" description="Helical" evidence="2">
    <location>
        <begin position="855"/>
        <end position="877"/>
    </location>
</feature>
<reference evidence="3 4" key="1">
    <citation type="submission" date="2019-01" db="EMBL/GenBank/DDBJ databases">
        <title>Genome sequencing of strain DFW100M-13.</title>
        <authorList>
            <person name="Heo J."/>
            <person name="Kim S.-J."/>
            <person name="Kim J.-S."/>
            <person name="Hong S.-B."/>
            <person name="Kwon S.-W."/>
        </authorList>
    </citation>
    <scope>NUCLEOTIDE SEQUENCE [LARGE SCALE GENOMIC DNA]</scope>
    <source>
        <strain evidence="3 4">DFW100M-13</strain>
    </source>
</reference>
<dbReference type="Proteomes" id="UP000293995">
    <property type="component" value="Chromosome"/>
</dbReference>
<dbReference type="AlphaFoldDB" id="A0A4P6EFG6"/>
<feature type="transmembrane region" description="Helical" evidence="2">
    <location>
        <begin position="431"/>
        <end position="451"/>
    </location>
</feature>
<feature type="transmembrane region" description="Helical" evidence="2">
    <location>
        <begin position="910"/>
        <end position="935"/>
    </location>
</feature>
<dbReference type="InterPro" id="IPR027463">
    <property type="entry name" value="AcrB_DN_DC_subdom"/>
</dbReference>
<keyword evidence="2" id="KW-0472">Membrane</keyword>
<proteinExistence type="predicted"/>
<feature type="transmembrane region" description="Helical" evidence="2">
    <location>
        <begin position="463"/>
        <end position="490"/>
    </location>
</feature>
<dbReference type="EMBL" id="CP035494">
    <property type="protein sequence ID" value="QAY61112.1"/>
    <property type="molecule type" value="Genomic_DNA"/>
</dbReference>
<dbReference type="Gene3D" id="3.30.70.1440">
    <property type="entry name" value="Multidrug efflux transporter AcrB pore domain"/>
    <property type="match status" value="1"/>
</dbReference>
<evidence type="ECO:0000313" key="3">
    <source>
        <dbReference type="EMBL" id="QAY61112.1"/>
    </source>
</evidence>
<feature type="transmembrane region" description="Helical" evidence="2">
    <location>
        <begin position="884"/>
        <end position="904"/>
    </location>
</feature>
<feature type="region of interest" description="Disordered" evidence="1">
    <location>
        <begin position="1019"/>
        <end position="1051"/>
    </location>
</feature>
<dbReference type="SUPFAM" id="SSF82714">
    <property type="entry name" value="Multidrug efflux transporter AcrB TolC docking domain, DN and DC subdomains"/>
    <property type="match status" value="2"/>
</dbReference>
<name>A0A4P6EFG6_9MICO</name>
<keyword evidence="2" id="KW-0812">Transmembrane</keyword>
<dbReference type="PRINTS" id="PR00702">
    <property type="entry name" value="ACRIFLAVINRP"/>
</dbReference>
<dbReference type="RefSeq" id="WP_129391914.1">
    <property type="nucleotide sequence ID" value="NZ_CP035494.1"/>
</dbReference>
<dbReference type="PANTHER" id="PTHR32063:SF0">
    <property type="entry name" value="SWARMING MOTILITY PROTEIN SWRC"/>
    <property type="match status" value="1"/>
</dbReference>
<dbReference type="SUPFAM" id="SSF82866">
    <property type="entry name" value="Multidrug efflux transporter AcrB transmembrane domain"/>
    <property type="match status" value="2"/>
</dbReference>
<protein>
    <submittedName>
        <fullName evidence="3">Efflux RND transporter permease subunit</fullName>
    </submittedName>
</protein>
<feature type="transmembrane region" description="Helical" evidence="2">
    <location>
        <begin position="331"/>
        <end position="353"/>
    </location>
</feature>
<dbReference type="Gene3D" id="1.20.1640.10">
    <property type="entry name" value="Multidrug efflux transporter AcrB transmembrane domain"/>
    <property type="match status" value="2"/>
</dbReference>
<keyword evidence="4" id="KW-1185">Reference proteome</keyword>
<dbReference type="Pfam" id="PF00873">
    <property type="entry name" value="ACR_tran"/>
    <property type="match status" value="1"/>
</dbReference>
<feature type="transmembrane region" description="Helical" evidence="2">
    <location>
        <begin position="386"/>
        <end position="410"/>
    </location>
</feature>
<feature type="compositionally biased region" description="Basic and acidic residues" evidence="1">
    <location>
        <begin position="1019"/>
        <end position="1028"/>
    </location>
</feature>
<feature type="transmembrane region" description="Helical" evidence="2">
    <location>
        <begin position="360"/>
        <end position="380"/>
    </location>
</feature>